<gene>
    <name evidence="2" type="ORF">SAMN05660748_2199</name>
</gene>
<dbReference type="InterPro" id="IPR027417">
    <property type="entry name" value="P-loop_NTPase"/>
</dbReference>
<keyword evidence="3" id="KW-1185">Reference proteome</keyword>
<reference evidence="3" key="1">
    <citation type="submission" date="2017-08" db="EMBL/GenBank/DDBJ databases">
        <authorList>
            <person name="Varghese N."/>
            <person name="Submissions S."/>
        </authorList>
    </citation>
    <scope>NUCLEOTIDE SEQUENCE [LARGE SCALE GENOMIC DNA]</scope>
    <source>
        <strain evidence="3">DSM 4725</strain>
    </source>
</reference>
<dbReference type="OrthoDB" id="5185273at2"/>
<evidence type="ECO:0000256" key="1">
    <source>
        <dbReference type="SAM" id="MobiDB-lite"/>
    </source>
</evidence>
<dbReference type="AlphaFoldDB" id="A0A285V5R6"/>
<sequence>MTVEALRGAVIAIRAGIFDEVSGDDVVCTGQVSGTAVAGSAYRSDAGPTPWAAGDVGGPVVLIVAGHAGAGASTVALAVAEGLAESRRVQLIDYAEPVRSGLTAASTIELGTDGAEWRRGRRGRLDVVRLARRPGDGELPPPPETDATARLLVVDAGWSLTTALLDSPGPLIQDANVVVVTRVTVPAVRQAEHVLAALADEPVVAAVGPARWPRAVQASCGPRLRELRSLGRVVRVPVDRRLETAGLNGDRLPKPVASAGQSMAALLVPAEDPQPRHRRRAGRAGTGCTEEIR</sequence>
<evidence type="ECO:0008006" key="4">
    <source>
        <dbReference type="Google" id="ProtNLM"/>
    </source>
</evidence>
<dbReference type="SUPFAM" id="SSF52540">
    <property type="entry name" value="P-loop containing nucleoside triphosphate hydrolases"/>
    <property type="match status" value="1"/>
</dbReference>
<proteinExistence type="predicted"/>
<protein>
    <recommendedName>
        <fullName evidence="4">MinD-like ATPase involved in chromosome partitioning or flagellar assembly</fullName>
    </recommendedName>
</protein>
<name>A0A285V5R6_9ACTN</name>
<evidence type="ECO:0000313" key="3">
    <source>
        <dbReference type="Proteomes" id="UP000219435"/>
    </source>
</evidence>
<dbReference type="RefSeq" id="WP_097195050.1">
    <property type="nucleotide sequence ID" value="NZ_OBQI01000003.1"/>
</dbReference>
<accession>A0A285V5R6</accession>
<dbReference type="Proteomes" id="UP000219435">
    <property type="component" value="Unassembled WGS sequence"/>
</dbReference>
<organism evidence="2 3">
    <name type="scientific">Blastococcus aggregatus</name>
    <dbReference type="NCBI Taxonomy" id="38502"/>
    <lineage>
        <taxon>Bacteria</taxon>
        <taxon>Bacillati</taxon>
        <taxon>Actinomycetota</taxon>
        <taxon>Actinomycetes</taxon>
        <taxon>Geodermatophilales</taxon>
        <taxon>Geodermatophilaceae</taxon>
        <taxon>Blastococcus</taxon>
    </lineage>
</organism>
<evidence type="ECO:0000313" key="2">
    <source>
        <dbReference type="EMBL" id="SOC49472.1"/>
    </source>
</evidence>
<dbReference type="EMBL" id="OBQI01000003">
    <property type="protein sequence ID" value="SOC49472.1"/>
    <property type="molecule type" value="Genomic_DNA"/>
</dbReference>
<dbReference type="Gene3D" id="3.40.50.300">
    <property type="entry name" value="P-loop containing nucleotide triphosphate hydrolases"/>
    <property type="match status" value="1"/>
</dbReference>
<feature type="region of interest" description="Disordered" evidence="1">
    <location>
        <begin position="267"/>
        <end position="293"/>
    </location>
</feature>